<sequence>MMRMPTTSPLPLLRPSALTHSTRSVRRGEIVSVGRGVYAPRVEWESLAGWERDLARVHAHLLVAPDDVLCLESAALLWGLPTVGAGHPVHVLAPDTATSRHSGGVQVHTSAHADRIIEEIHGIRLTSRADTCVDIARHRHPGIGLVAADAAVGADRTIDSLSLVTLNEERMSARGRRAARWALSRADGRAESAFESLSRAAIEWWGFPPPELQHWIGADGAGGDRADMWWSARRVAGEADGRIKYDGRFGDPAAALRAREDRDRRLLRRGARAVVHWGWDDLTDGDALRALLMSVGLSPDHPPDLARLATLRTTLRARPEGSEPP</sequence>
<dbReference type="AlphaFoldDB" id="A0A147FAG2"/>
<evidence type="ECO:0000313" key="1">
    <source>
        <dbReference type="EMBL" id="KTS13407.1"/>
    </source>
</evidence>
<dbReference type="EMBL" id="LDRV01000026">
    <property type="protein sequence ID" value="KTS13407.1"/>
    <property type="molecule type" value="Genomic_DNA"/>
</dbReference>
<dbReference type="Proteomes" id="UP000072189">
    <property type="component" value="Unassembled WGS sequence"/>
</dbReference>
<reference evidence="1 2" key="1">
    <citation type="journal article" date="2016" name="Front. Microbiol.">
        <title>Genomic Resource of Rice Seed Associated Bacteria.</title>
        <authorList>
            <person name="Midha S."/>
            <person name="Bansal K."/>
            <person name="Sharma S."/>
            <person name="Kumar N."/>
            <person name="Patil P.P."/>
            <person name="Chaudhry V."/>
            <person name="Patil P.B."/>
        </authorList>
    </citation>
    <scope>NUCLEOTIDE SEQUENCE [LARGE SCALE GENOMIC DNA]</scope>
    <source>
        <strain evidence="1 2">RSA3</strain>
    </source>
</reference>
<accession>A0A147FAG2</accession>
<organism evidence="1 2">
    <name type="scientific">Microbacterium testaceum</name>
    <name type="common">Aureobacterium testaceum</name>
    <name type="synonym">Brevibacterium testaceum</name>
    <dbReference type="NCBI Taxonomy" id="2033"/>
    <lineage>
        <taxon>Bacteria</taxon>
        <taxon>Bacillati</taxon>
        <taxon>Actinomycetota</taxon>
        <taxon>Actinomycetes</taxon>
        <taxon>Micrococcales</taxon>
        <taxon>Microbacteriaceae</taxon>
        <taxon>Microbacterium</taxon>
    </lineage>
</organism>
<name>A0A147FAG2_MICTE</name>
<protein>
    <recommendedName>
        <fullName evidence="3">Transcriptional regulator, AbiEi antitoxin, Type IV TA system</fullName>
    </recommendedName>
</protein>
<evidence type="ECO:0008006" key="3">
    <source>
        <dbReference type="Google" id="ProtNLM"/>
    </source>
</evidence>
<comment type="caution">
    <text evidence="1">The sequence shown here is derived from an EMBL/GenBank/DDBJ whole genome shotgun (WGS) entry which is preliminary data.</text>
</comment>
<evidence type="ECO:0000313" key="2">
    <source>
        <dbReference type="Proteomes" id="UP000072189"/>
    </source>
</evidence>
<proteinExistence type="predicted"/>
<gene>
    <name evidence="1" type="ORF">RSA3_04660</name>
</gene>
<dbReference type="PATRIC" id="fig|2033.7.peg.1514"/>